<gene>
    <name evidence="2" type="ORF">EZ216_17280</name>
</gene>
<reference evidence="2 3" key="1">
    <citation type="submission" date="2019-03" db="EMBL/GenBank/DDBJ databases">
        <title>Ramlibacter sp. 18x22-1, whole genome shotgun sequence.</title>
        <authorList>
            <person name="Zhang X."/>
            <person name="Feng G."/>
            <person name="Zhu H."/>
        </authorList>
    </citation>
    <scope>NUCLEOTIDE SEQUENCE [LARGE SCALE GENOMIC DNA]</scope>
    <source>
        <strain evidence="2 3">18x22-1</strain>
    </source>
</reference>
<name>A0A4Z0BIV2_9BURK</name>
<accession>A0A4Z0BIV2</accession>
<evidence type="ECO:0000313" key="3">
    <source>
        <dbReference type="Proteomes" id="UP000297839"/>
    </source>
</evidence>
<keyword evidence="3" id="KW-1185">Reference proteome</keyword>
<dbReference type="EMBL" id="SMLK01000006">
    <property type="protein sequence ID" value="TFY98339.1"/>
    <property type="molecule type" value="Genomic_DNA"/>
</dbReference>
<sequence length="109" mass="12028">MPLEGHRHAGDTPGHAAAVGLGYRPVRVQKRDQPAAVLLRHDAQSQTQGRQHFGQLGLPIAAAVEVMDQLGWLDEEQRAELQAWRAPVIRSIRGAAVGERRPVFRLQEA</sequence>
<evidence type="ECO:0000256" key="1">
    <source>
        <dbReference type="SAM" id="MobiDB-lite"/>
    </source>
</evidence>
<evidence type="ECO:0000313" key="2">
    <source>
        <dbReference type="EMBL" id="TFY98339.1"/>
    </source>
</evidence>
<feature type="region of interest" description="Disordered" evidence="1">
    <location>
        <begin position="1"/>
        <end position="20"/>
    </location>
</feature>
<comment type="caution">
    <text evidence="2">The sequence shown here is derived from an EMBL/GenBank/DDBJ whole genome shotgun (WGS) entry which is preliminary data.</text>
</comment>
<feature type="compositionally biased region" description="Basic and acidic residues" evidence="1">
    <location>
        <begin position="1"/>
        <end position="10"/>
    </location>
</feature>
<protein>
    <submittedName>
        <fullName evidence="2">Uncharacterized protein</fullName>
    </submittedName>
</protein>
<organism evidence="2 3">
    <name type="scientific">Ramlibacter humi</name>
    <dbReference type="NCBI Taxonomy" id="2530451"/>
    <lineage>
        <taxon>Bacteria</taxon>
        <taxon>Pseudomonadati</taxon>
        <taxon>Pseudomonadota</taxon>
        <taxon>Betaproteobacteria</taxon>
        <taxon>Burkholderiales</taxon>
        <taxon>Comamonadaceae</taxon>
        <taxon>Ramlibacter</taxon>
    </lineage>
</organism>
<dbReference type="Proteomes" id="UP000297839">
    <property type="component" value="Unassembled WGS sequence"/>
</dbReference>
<dbReference type="RefSeq" id="WP_205959699.1">
    <property type="nucleotide sequence ID" value="NZ_SMLK01000006.1"/>
</dbReference>
<dbReference type="AlphaFoldDB" id="A0A4Z0BIV2"/>
<proteinExistence type="predicted"/>